<dbReference type="NCBIfam" id="TIGR00738">
    <property type="entry name" value="rrf2_super"/>
    <property type="match status" value="1"/>
</dbReference>
<evidence type="ECO:0000313" key="3">
    <source>
        <dbReference type="Proteomes" id="UP001265700"/>
    </source>
</evidence>
<sequence length="236" mass="25291">MGYNAEQFTGVLRYTRRKQSGILQLSGQKMAGVGGEGVQGHLPLGHSTTVKPTIKELEMRLTTKGRFAVTAMIDLALRQNNGPVTLAAISQRQQISLSYLEQLFGKLRRHELVESTRGPGGGYTLGRKASAITVADIIVSVDEPIDATQCGGKENCLGEGNRCMTHELWAALNTKMVDFLDSVSLQSLVDDQLAKGVVVENAPMIKRAISSAPVVKPIRVNAPNSVFALGGAAFSK</sequence>
<dbReference type="InterPro" id="IPR036390">
    <property type="entry name" value="WH_DNA-bd_sf"/>
</dbReference>
<dbReference type="SUPFAM" id="SSF46785">
    <property type="entry name" value="Winged helix' DNA-binding domain"/>
    <property type="match status" value="1"/>
</dbReference>
<dbReference type="PROSITE" id="PS51197">
    <property type="entry name" value="HTH_RRF2_2"/>
    <property type="match status" value="1"/>
</dbReference>
<gene>
    <name evidence="2" type="ORF">J2W49_000621</name>
</gene>
<evidence type="ECO:0000256" key="1">
    <source>
        <dbReference type="ARBA" id="ARBA00023125"/>
    </source>
</evidence>
<proteinExistence type="predicted"/>
<dbReference type="Gene3D" id="1.10.10.10">
    <property type="entry name" value="Winged helix-like DNA-binding domain superfamily/Winged helix DNA-binding domain"/>
    <property type="match status" value="1"/>
</dbReference>
<keyword evidence="1" id="KW-0238">DNA-binding</keyword>
<name>A0ABU1WHF2_9BURK</name>
<dbReference type="InterPro" id="IPR036388">
    <property type="entry name" value="WH-like_DNA-bd_sf"/>
</dbReference>
<evidence type="ECO:0000313" key="2">
    <source>
        <dbReference type="EMBL" id="MDR7148693.1"/>
    </source>
</evidence>
<comment type="caution">
    <text evidence="2">The sequence shown here is derived from an EMBL/GenBank/DDBJ whole genome shotgun (WGS) entry which is preliminary data.</text>
</comment>
<dbReference type="PANTHER" id="PTHR33221:SF5">
    <property type="entry name" value="HTH-TYPE TRANSCRIPTIONAL REGULATOR ISCR"/>
    <property type="match status" value="1"/>
</dbReference>
<dbReference type="EMBL" id="JAVDWU010000001">
    <property type="protein sequence ID" value="MDR7148693.1"/>
    <property type="molecule type" value="Genomic_DNA"/>
</dbReference>
<dbReference type="Pfam" id="PF02082">
    <property type="entry name" value="Rrf2"/>
    <property type="match status" value="1"/>
</dbReference>
<protein>
    <submittedName>
        <fullName evidence="2">Rrf2 family iron-sulfur cluster assembly transcriptional regulator</fullName>
    </submittedName>
</protein>
<dbReference type="InterPro" id="IPR010242">
    <property type="entry name" value="TF_HTH_IscR"/>
</dbReference>
<dbReference type="InterPro" id="IPR000944">
    <property type="entry name" value="Tscrpt_reg_Rrf2"/>
</dbReference>
<reference evidence="2 3" key="1">
    <citation type="submission" date="2023-07" db="EMBL/GenBank/DDBJ databases">
        <title>Sorghum-associated microbial communities from plants grown in Nebraska, USA.</title>
        <authorList>
            <person name="Schachtman D."/>
        </authorList>
    </citation>
    <scope>NUCLEOTIDE SEQUENCE [LARGE SCALE GENOMIC DNA]</scope>
    <source>
        <strain evidence="2 3">4249</strain>
    </source>
</reference>
<organism evidence="2 3">
    <name type="scientific">Hydrogenophaga palleronii</name>
    <dbReference type="NCBI Taxonomy" id="65655"/>
    <lineage>
        <taxon>Bacteria</taxon>
        <taxon>Pseudomonadati</taxon>
        <taxon>Pseudomonadota</taxon>
        <taxon>Betaproteobacteria</taxon>
        <taxon>Burkholderiales</taxon>
        <taxon>Comamonadaceae</taxon>
        <taxon>Hydrogenophaga</taxon>
    </lineage>
</organism>
<dbReference type="NCBIfam" id="TIGR02010">
    <property type="entry name" value="IscR"/>
    <property type="match status" value="1"/>
</dbReference>
<dbReference type="PANTHER" id="PTHR33221">
    <property type="entry name" value="WINGED HELIX-TURN-HELIX TRANSCRIPTIONAL REGULATOR, RRF2 FAMILY"/>
    <property type="match status" value="1"/>
</dbReference>
<dbReference type="Proteomes" id="UP001265700">
    <property type="component" value="Unassembled WGS sequence"/>
</dbReference>
<keyword evidence="3" id="KW-1185">Reference proteome</keyword>
<accession>A0ABU1WHF2</accession>